<protein>
    <submittedName>
        <fullName evidence="2">Uncharacterized protein</fullName>
    </submittedName>
</protein>
<sequence length="93" mass="10202">MTLELVSDTVVPNDSRQSRTGRDCLLPAVKTMMFTASAMSARGNFHSDFYRLMQARGLAVHESPTIFEPRGIVASRSAAEMPPPSDQKLSECV</sequence>
<reference evidence="2 3" key="1">
    <citation type="journal article" date="2020" name="Arch. Microbiol.">
        <title>Bradyrhizobium uaiense sp. nov., a new highly efficient cowpea symbiont.</title>
        <authorList>
            <person name="Cabral Michel D."/>
            <person name="Azarias Guimaraes A."/>
            <person name="Martins da Costa E."/>
            <person name="Soares de Carvalho T."/>
            <person name="Balsanelli E."/>
            <person name="Willems A."/>
            <person name="Maltempi de Souza E."/>
            <person name="de Souza Moreira F.M."/>
        </authorList>
    </citation>
    <scope>NUCLEOTIDE SEQUENCE [LARGE SCALE GENOMIC DNA]</scope>
    <source>
        <strain evidence="2 3">UFLA 03-164</strain>
    </source>
</reference>
<keyword evidence="3" id="KW-1185">Reference proteome</keyword>
<evidence type="ECO:0000256" key="1">
    <source>
        <dbReference type="SAM" id="MobiDB-lite"/>
    </source>
</evidence>
<evidence type="ECO:0000313" key="2">
    <source>
        <dbReference type="EMBL" id="NEU99549.1"/>
    </source>
</evidence>
<proteinExistence type="predicted"/>
<dbReference type="AlphaFoldDB" id="A0A6P1BMZ5"/>
<accession>A0A6P1BMZ5</accession>
<dbReference type="Proteomes" id="UP000468531">
    <property type="component" value="Unassembled WGS sequence"/>
</dbReference>
<evidence type="ECO:0000313" key="3">
    <source>
        <dbReference type="Proteomes" id="UP000468531"/>
    </source>
</evidence>
<dbReference type="EMBL" id="VKHP01000135">
    <property type="protein sequence ID" value="NEU99549.1"/>
    <property type="molecule type" value="Genomic_DNA"/>
</dbReference>
<feature type="region of interest" description="Disordered" evidence="1">
    <location>
        <begin position="1"/>
        <end position="20"/>
    </location>
</feature>
<organism evidence="2 3">
    <name type="scientific">Bradyrhizobium uaiense</name>
    <dbReference type="NCBI Taxonomy" id="2594946"/>
    <lineage>
        <taxon>Bacteria</taxon>
        <taxon>Pseudomonadati</taxon>
        <taxon>Pseudomonadota</taxon>
        <taxon>Alphaproteobacteria</taxon>
        <taxon>Hyphomicrobiales</taxon>
        <taxon>Nitrobacteraceae</taxon>
        <taxon>Bradyrhizobium</taxon>
    </lineage>
</organism>
<comment type="caution">
    <text evidence="2">The sequence shown here is derived from an EMBL/GenBank/DDBJ whole genome shotgun (WGS) entry which is preliminary data.</text>
</comment>
<name>A0A6P1BMZ5_9BRAD</name>
<dbReference type="RefSeq" id="WP_163158859.1">
    <property type="nucleotide sequence ID" value="NZ_VKHP01000135.1"/>
</dbReference>
<gene>
    <name evidence="2" type="ORF">FNJ47_27900</name>
</gene>